<dbReference type="SUPFAM" id="SSF56784">
    <property type="entry name" value="HAD-like"/>
    <property type="match status" value="1"/>
</dbReference>
<gene>
    <name evidence="1" type="ORF">SHI21_00900</name>
</gene>
<reference evidence="1 2" key="1">
    <citation type="submission" date="2023-11" db="EMBL/GenBank/DDBJ databases">
        <title>A Novel Polar Bacteriovorax (B. antarcticus) Isolated from the Biocrust in Antarctica.</title>
        <authorList>
            <person name="Mun W."/>
            <person name="Choi S.Y."/>
            <person name="Mitchell R.J."/>
        </authorList>
    </citation>
    <scope>NUCLEOTIDE SEQUENCE [LARGE SCALE GENOMIC DNA]</scope>
    <source>
        <strain evidence="1 2">PP10</strain>
    </source>
</reference>
<dbReference type="InterPro" id="IPR052550">
    <property type="entry name" value="Pyrimidine_5'-ntase_YjjG"/>
</dbReference>
<dbReference type="Proteomes" id="UP001302274">
    <property type="component" value="Unassembled WGS sequence"/>
</dbReference>
<dbReference type="NCBIfam" id="TIGR01549">
    <property type="entry name" value="HAD-SF-IA-v1"/>
    <property type="match status" value="1"/>
</dbReference>
<dbReference type="InterPro" id="IPR023198">
    <property type="entry name" value="PGP-like_dom2"/>
</dbReference>
<dbReference type="InterPro" id="IPR036412">
    <property type="entry name" value="HAD-like_sf"/>
</dbReference>
<keyword evidence="2" id="KW-1185">Reference proteome</keyword>
<dbReference type="Gene3D" id="3.40.50.1000">
    <property type="entry name" value="HAD superfamily/HAD-like"/>
    <property type="match status" value="1"/>
</dbReference>
<sequence length="227" mass="26480">MKYNLFLFDLDDTLLDFQASEKLCFNETFINFGIKDLLEDIHKTYKVENNLLWKQLERGEVDKDFLKVERFKRTLDRHKIEIPPHKMAEFYLEQLPKHVVLLDGAIDALSHLKQFGEVGVITNGIEFVQRERIKNSELKFLIDFIAVSEECGFAKPDVRFFEYTVKKAKQFKKESTIVIGDRLDADILGANQFGIDSCWYNQHKAENTSTAKPTFMVNNLLSLKSIF</sequence>
<evidence type="ECO:0000313" key="1">
    <source>
        <dbReference type="EMBL" id="MEA9354741.1"/>
    </source>
</evidence>
<dbReference type="PANTHER" id="PTHR47478">
    <property type="match status" value="1"/>
</dbReference>
<dbReference type="InterPro" id="IPR006439">
    <property type="entry name" value="HAD-SF_hydro_IA"/>
</dbReference>
<dbReference type="NCBIfam" id="TIGR02254">
    <property type="entry name" value="YjjG_YfnB"/>
    <property type="match status" value="1"/>
</dbReference>
<evidence type="ECO:0000313" key="2">
    <source>
        <dbReference type="Proteomes" id="UP001302274"/>
    </source>
</evidence>
<dbReference type="PANTHER" id="PTHR47478:SF1">
    <property type="entry name" value="PYRIMIDINE 5'-NUCLEOTIDASE YJJG"/>
    <property type="match status" value="1"/>
</dbReference>
<organism evidence="1 2">
    <name type="scientific">Bacteriovorax antarcticus</name>
    <dbReference type="NCBI Taxonomy" id="3088717"/>
    <lineage>
        <taxon>Bacteria</taxon>
        <taxon>Pseudomonadati</taxon>
        <taxon>Bdellovibrionota</taxon>
        <taxon>Bacteriovoracia</taxon>
        <taxon>Bacteriovoracales</taxon>
        <taxon>Bacteriovoracaceae</taxon>
        <taxon>Bacteriovorax</taxon>
    </lineage>
</organism>
<dbReference type="EMBL" id="JAYGJQ010000001">
    <property type="protein sequence ID" value="MEA9354741.1"/>
    <property type="molecule type" value="Genomic_DNA"/>
</dbReference>
<dbReference type="InterPro" id="IPR023214">
    <property type="entry name" value="HAD_sf"/>
</dbReference>
<dbReference type="InterPro" id="IPR011951">
    <property type="entry name" value="HAD-SF_hydro_IA_YjjG/PynA"/>
</dbReference>
<accession>A0ABU5VNX7</accession>
<dbReference type="SFLD" id="SFLDS00003">
    <property type="entry name" value="Haloacid_Dehalogenase"/>
    <property type="match status" value="1"/>
</dbReference>
<comment type="caution">
    <text evidence="1">The sequence shown here is derived from an EMBL/GenBank/DDBJ whole genome shotgun (WGS) entry which is preliminary data.</text>
</comment>
<dbReference type="SFLD" id="SFLDG01129">
    <property type="entry name" value="C1.5:_HAD__Beta-PGM__Phosphata"/>
    <property type="match status" value="1"/>
</dbReference>
<proteinExistence type="predicted"/>
<dbReference type="Gene3D" id="1.10.150.240">
    <property type="entry name" value="Putative phosphatase, domain 2"/>
    <property type="match status" value="1"/>
</dbReference>
<dbReference type="RefSeq" id="WP_323574224.1">
    <property type="nucleotide sequence ID" value="NZ_JAYGJQ010000001.1"/>
</dbReference>
<dbReference type="InterPro" id="IPR041492">
    <property type="entry name" value="HAD_2"/>
</dbReference>
<dbReference type="Pfam" id="PF13419">
    <property type="entry name" value="HAD_2"/>
    <property type="match status" value="1"/>
</dbReference>
<protein>
    <submittedName>
        <fullName evidence="1">YjjG family noncanonical pyrimidine nucleotidase</fullName>
    </submittedName>
</protein>
<name>A0ABU5VNX7_9BACT</name>